<dbReference type="AlphaFoldDB" id="A0A1F5TNX7"/>
<comment type="caution">
    <text evidence="2">The sequence shown here is derived from an EMBL/GenBank/DDBJ whole genome shotgun (WGS) entry which is preliminary data.</text>
</comment>
<accession>A0A1F5TNX7</accession>
<feature type="transmembrane region" description="Helical" evidence="1">
    <location>
        <begin position="56"/>
        <end position="78"/>
    </location>
</feature>
<feature type="transmembrane region" description="Helical" evidence="1">
    <location>
        <begin position="90"/>
        <end position="123"/>
    </location>
</feature>
<reference evidence="2 3" key="1">
    <citation type="journal article" date="2016" name="Nat. Commun.">
        <title>Thousands of microbial genomes shed light on interconnected biogeochemical processes in an aquifer system.</title>
        <authorList>
            <person name="Anantharaman K."/>
            <person name="Brown C.T."/>
            <person name="Hug L.A."/>
            <person name="Sharon I."/>
            <person name="Castelle C.J."/>
            <person name="Probst A.J."/>
            <person name="Thomas B.C."/>
            <person name="Singh A."/>
            <person name="Wilkins M.J."/>
            <person name="Karaoz U."/>
            <person name="Brodie E.L."/>
            <person name="Williams K.H."/>
            <person name="Hubbard S.S."/>
            <person name="Banfield J.F."/>
        </authorList>
    </citation>
    <scope>NUCLEOTIDE SEQUENCE [LARGE SCALE GENOMIC DNA]</scope>
</reference>
<dbReference type="EMBL" id="MFGO01000033">
    <property type="protein sequence ID" value="OGF40221.1"/>
    <property type="molecule type" value="Genomic_DNA"/>
</dbReference>
<keyword evidence="1" id="KW-1133">Transmembrane helix</keyword>
<evidence type="ECO:0000313" key="2">
    <source>
        <dbReference type="EMBL" id="OGF40221.1"/>
    </source>
</evidence>
<feature type="transmembrane region" description="Helical" evidence="1">
    <location>
        <begin position="143"/>
        <end position="165"/>
    </location>
</feature>
<dbReference type="Proteomes" id="UP000177579">
    <property type="component" value="Unassembled WGS sequence"/>
</dbReference>
<sequence length="168" mass="19137">MNNLNKQKNNHFEKQKNEKNISAYLVGIGLLVLALGVLIFYFMGSVDSVAGSSHKWIILSVFILILLLGILFVYLAYTGKIKKQDPDYRAFFIMGITWIPVGIVINNYGISAMGLIFMITGLVNKDKWKKQKWSELSDEKKRLKLLIILFLGASMLLGLIMYLIFNNK</sequence>
<organism evidence="2 3">
    <name type="scientific">Candidatus Falkowbacteria bacterium RIFOXYD2_FULL_34_120</name>
    <dbReference type="NCBI Taxonomy" id="1798007"/>
    <lineage>
        <taxon>Bacteria</taxon>
        <taxon>Candidatus Falkowiibacteriota</taxon>
    </lineage>
</organism>
<feature type="transmembrane region" description="Helical" evidence="1">
    <location>
        <begin position="21"/>
        <end position="44"/>
    </location>
</feature>
<proteinExistence type="predicted"/>
<protein>
    <submittedName>
        <fullName evidence="2">Uncharacterized protein</fullName>
    </submittedName>
</protein>
<gene>
    <name evidence="2" type="ORF">A2531_04690</name>
</gene>
<evidence type="ECO:0000313" key="3">
    <source>
        <dbReference type="Proteomes" id="UP000177579"/>
    </source>
</evidence>
<evidence type="ECO:0000256" key="1">
    <source>
        <dbReference type="SAM" id="Phobius"/>
    </source>
</evidence>
<name>A0A1F5TNX7_9BACT</name>
<keyword evidence="1" id="KW-0472">Membrane</keyword>
<keyword evidence="1" id="KW-0812">Transmembrane</keyword>